<evidence type="ECO:0000313" key="3">
    <source>
        <dbReference type="Proteomes" id="UP000308730"/>
    </source>
</evidence>
<name>A0A4S4N2X0_9APHY</name>
<dbReference type="OrthoDB" id="3267335at2759"/>
<accession>A0A4S4N2X0</accession>
<dbReference type="AlphaFoldDB" id="A0A4S4N2X0"/>
<protein>
    <submittedName>
        <fullName evidence="2">Uncharacterized protein</fullName>
    </submittedName>
</protein>
<evidence type="ECO:0000256" key="1">
    <source>
        <dbReference type="SAM" id="SignalP"/>
    </source>
</evidence>
<keyword evidence="3" id="KW-1185">Reference proteome</keyword>
<gene>
    <name evidence="2" type="ORF">EUX98_g2049</name>
</gene>
<proteinExistence type="predicted"/>
<organism evidence="2 3">
    <name type="scientific">Antrodiella citrinella</name>
    <dbReference type="NCBI Taxonomy" id="2447956"/>
    <lineage>
        <taxon>Eukaryota</taxon>
        <taxon>Fungi</taxon>
        <taxon>Dikarya</taxon>
        <taxon>Basidiomycota</taxon>
        <taxon>Agaricomycotina</taxon>
        <taxon>Agaricomycetes</taxon>
        <taxon>Polyporales</taxon>
        <taxon>Steccherinaceae</taxon>
        <taxon>Antrodiella</taxon>
    </lineage>
</organism>
<evidence type="ECO:0000313" key="2">
    <source>
        <dbReference type="EMBL" id="THH32121.1"/>
    </source>
</evidence>
<dbReference type="Proteomes" id="UP000308730">
    <property type="component" value="Unassembled WGS sequence"/>
</dbReference>
<feature type="signal peptide" evidence="1">
    <location>
        <begin position="1"/>
        <end position="18"/>
    </location>
</feature>
<sequence>MLLTLVYLLVLSAQVVRGQVVVNGQIFTRGLAIIDSPAPGTPLHAGSTAAIAIDVSGDGHLTPDALYTNSGSSTHFTSLEIYLTSPALNVTVSQGPGLLQQESGSTVKHITWLIDNCVPSGNYNLTFYEGSFIQSTPYFTITPLPVSVQNTNPTGACANGTNAVQTVPQASTSLLTSPWLDQTQTSIVPFPSATASNAFNPHVMSSVREVLLLAGAAAYLTYWV</sequence>
<feature type="chain" id="PRO_5021033921" evidence="1">
    <location>
        <begin position="19"/>
        <end position="224"/>
    </location>
</feature>
<keyword evidence="1" id="KW-0732">Signal</keyword>
<reference evidence="2 3" key="1">
    <citation type="submission" date="2019-02" db="EMBL/GenBank/DDBJ databases">
        <title>Genome sequencing of the rare red list fungi Antrodiella citrinella (Flaviporus citrinellus).</title>
        <authorList>
            <person name="Buettner E."/>
            <person name="Kellner H."/>
        </authorList>
    </citation>
    <scope>NUCLEOTIDE SEQUENCE [LARGE SCALE GENOMIC DNA]</scope>
    <source>
        <strain evidence="2 3">DSM 108506</strain>
    </source>
</reference>
<dbReference type="EMBL" id="SGPM01000029">
    <property type="protein sequence ID" value="THH32121.1"/>
    <property type="molecule type" value="Genomic_DNA"/>
</dbReference>
<comment type="caution">
    <text evidence="2">The sequence shown here is derived from an EMBL/GenBank/DDBJ whole genome shotgun (WGS) entry which is preliminary data.</text>
</comment>